<name>W4KC95_HETIT</name>
<organism evidence="1 2">
    <name type="scientific">Heterobasidion irregulare (strain TC 32-1)</name>
    <dbReference type="NCBI Taxonomy" id="747525"/>
    <lineage>
        <taxon>Eukaryota</taxon>
        <taxon>Fungi</taxon>
        <taxon>Dikarya</taxon>
        <taxon>Basidiomycota</taxon>
        <taxon>Agaricomycotina</taxon>
        <taxon>Agaricomycetes</taxon>
        <taxon>Russulales</taxon>
        <taxon>Bondarzewiaceae</taxon>
        <taxon>Heterobasidion</taxon>
        <taxon>Heterobasidion annosum species complex</taxon>
    </lineage>
</organism>
<dbReference type="InParanoid" id="W4KC95"/>
<keyword evidence="2" id="KW-1185">Reference proteome</keyword>
<dbReference type="EMBL" id="KI925457">
    <property type="protein sequence ID" value="ETW83388.1"/>
    <property type="molecule type" value="Genomic_DNA"/>
</dbReference>
<dbReference type="KEGG" id="hir:HETIRDRAFT_149225"/>
<dbReference type="Proteomes" id="UP000030671">
    <property type="component" value="Unassembled WGS sequence"/>
</dbReference>
<dbReference type="HOGENOM" id="CLU_2740325_0_0_1"/>
<protein>
    <submittedName>
        <fullName evidence="1">Uncharacterized protein</fullName>
    </submittedName>
</protein>
<evidence type="ECO:0000313" key="1">
    <source>
        <dbReference type="EMBL" id="ETW83388.1"/>
    </source>
</evidence>
<dbReference type="RefSeq" id="XP_009545644.1">
    <property type="nucleotide sequence ID" value="XM_009547349.1"/>
</dbReference>
<dbReference type="AlphaFoldDB" id="W4KC95"/>
<gene>
    <name evidence="1" type="ORF">HETIRDRAFT_149225</name>
</gene>
<accession>W4KC95</accession>
<evidence type="ECO:0000313" key="2">
    <source>
        <dbReference type="Proteomes" id="UP000030671"/>
    </source>
</evidence>
<reference evidence="1 2" key="1">
    <citation type="journal article" date="2012" name="New Phytol.">
        <title>Insight into trade-off between wood decay and parasitism from the genome of a fungal forest pathogen.</title>
        <authorList>
            <person name="Olson A."/>
            <person name="Aerts A."/>
            <person name="Asiegbu F."/>
            <person name="Belbahri L."/>
            <person name="Bouzid O."/>
            <person name="Broberg A."/>
            <person name="Canback B."/>
            <person name="Coutinho P.M."/>
            <person name="Cullen D."/>
            <person name="Dalman K."/>
            <person name="Deflorio G."/>
            <person name="van Diepen L.T."/>
            <person name="Dunand C."/>
            <person name="Duplessis S."/>
            <person name="Durling M."/>
            <person name="Gonthier P."/>
            <person name="Grimwood J."/>
            <person name="Fossdal C.G."/>
            <person name="Hansson D."/>
            <person name="Henrissat B."/>
            <person name="Hietala A."/>
            <person name="Himmelstrand K."/>
            <person name="Hoffmeister D."/>
            <person name="Hogberg N."/>
            <person name="James T.Y."/>
            <person name="Karlsson M."/>
            <person name="Kohler A."/>
            <person name="Kues U."/>
            <person name="Lee Y.H."/>
            <person name="Lin Y.C."/>
            <person name="Lind M."/>
            <person name="Lindquist E."/>
            <person name="Lombard V."/>
            <person name="Lucas S."/>
            <person name="Lunden K."/>
            <person name="Morin E."/>
            <person name="Murat C."/>
            <person name="Park J."/>
            <person name="Raffaello T."/>
            <person name="Rouze P."/>
            <person name="Salamov A."/>
            <person name="Schmutz J."/>
            <person name="Solheim H."/>
            <person name="Stahlberg J."/>
            <person name="Velez H."/>
            <person name="de Vries R.P."/>
            <person name="Wiebenga A."/>
            <person name="Woodward S."/>
            <person name="Yakovlev I."/>
            <person name="Garbelotto M."/>
            <person name="Martin F."/>
            <person name="Grigoriev I.V."/>
            <person name="Stenlid J."/>
        </authorList>
    </citation>
    <scope>NUCLEOTIDE SEQUENCE [LARGE SCALE GENOMIC DNA]</scope>
    <source>
        <strain evidence="1 2">TC 32-1</strain>
    </source>
</reference>
<sequence length="71" mass="7826">MHLSSSCAPLRTSTVFTYACSDNCAQLQKYIQGVHVDTRPRTPSHARCALTNVKIAHIAVALSRPYRSQVP</sequence>
<proteinExistence type="predicted"/>
<dbReference type="GeneID" id="20667330"/>